<dbReference type="KEGG" id="saci:Sinac_5647"/>
<keyword evidence="2" id="KW-1185">Reference proteome</keyword>
<dbReference type="RefSeq" id="WP_015248876.1">
    <property type="nucleotide sequence ID" value="NC_019892.1"/>
</dbReference>
<reference evidence="1 2" key="1">
    <citation type="submission" date="2012-02" db="EMBL/GenBank/DDBJ databases">
        <title>Complete sequence of chromosome of Singulisphaera acidiphila DSM 18658.</title>
        <authorList>
            <consortium name="US DOE Joint Genome Institute (JGI-PGF)"/>
            <person name="Lucas S."/>
            <person name="Copeland A."/>
            <person name="Lapidus A."/>
            <person name="Glavina del Rio T."/>
            <person name="Dalin E."/>
            <person name="Tice H."/>
            <person name="Bruce D."/>
            <person name="Goodwin L."/>
            <person name="Pitluck S."/>
            <person name="Peters L."/>
            <person name="Ovchinnikova G."/>
            <person name="Chertkov O."/>
            <person name="Kyrpides N."/>
            <person name="Mavromatis K."/>
            <person name="Ivanova N."/>
            <person name="Brettin T."/>
            <person name="Detter J.C."/>
            <person name="Han C."/>
            <person name="Larimer F."/>
            <person name="Land M."/>
            <person name="Hauser L."/>
            <person name="Markowitz V."/>
            <person name="Cheng J.-F."/>
            <person name="Hugenholtz P."/>
            <person name="Woyke T."/>
            <person name="Wu D."/>
            <person name="Tindall B."/>
            <person name="Pomrenke H."/>
            <person name="Brambilla E."/>
            <person name="Klenk H.-P."/>
            <person name="Eisen J.A."/>
        </authorList>
    </citation>
    <scope>NUCLEOTIDE SEQUENCE [LARGE SCALE GENOMIC DNA]</scope>
    <source>
        <strain evidence="2">ATCC BAA-1392 / DSM 18658 / VKM B-2454 / MOB10</strain>
    </source>
</reference>
<proteinExistence type="predicted"/>
<dbReference type="Proteomes" id="UP000010798">
    <property type="component" value="Chromosome"/>
</dbReference>
<name>L0DLR0_SINAD</name>
<sequence length="91" mass="10416">MSMFITVDGATVERLTRSKPARLNLKQVRARRNEDWRVDHEVGRFDPVSSRTVKRSVRLIAELAGVPERTVRHGIAEARRVREAIAAYADF</sequence>
<evidence type="ECO:0000313" key="2">
    <source>
        <dbReference type="Proteomes" id="UP000010798"/>
    </source>
</evidence>
<dbReference type="EMBL" id="CP003364">
    <property type="protein sequence ID" value="AGA29778.1"/>
    <property type="molecule type" value="Genomic_DNA"/>
</dbReference>
<dbReference type="AlphaFoldDB" id="L0DLR0"/>
<gene>
    <name evidence="1" type="ordered locus">Sinac_5647</name>
</gene>
<evidence type="ECO:0000313" key="1">
    <source>
        <dbReference type="EMBL" id="AGA29778.1"/>
    </source>
</evidence>
<accession>L0DLR0</accession>
<protein>
    <submittedName>
        <fullName evidence="1">Uncharacterized protein</fullName>
    </submittedName>
</protein>
<dbReference type="HOGENOM" id="CLU_2425318_0_0_0"/>
<organism evidence="1 2">
    <name type="scientific">Singulisphaera acidiphila (strain ATCC BAA-1392 / DSM 18658 / VKM B-2454 / MOB10)</name>
    <dbReference type="NCBI Taxonomy" id="886293"/>
    <lineage>
        <taxon>Bacteria</taxon>
        <taxon>Pseudomonadati</taxon>
        <taxon>Planctomycetota</taxon>
        <taxon>Planctomycetia</taxon>
        <taxon>Isosphaerales</taxon>
        <taxon>Isosphaeraceae</taxon>
        <taxon>Singulisphaera</taxon>
    </lineage>
</organism>